<keyword evidence="3" id="KW-1185">Reference proteome</keyword>
<feature type="domain" description="Lipocalin-like" evidence="1">
    <location>
        <begin position="40"/>
        <end position="128"/>
    </location>
</feature>
<gene>
    <name evidence="2" type="ORF">SAMN05444281_1550</name>
</gene>
<dbReference type="Proteomes" id="UP000184109">
    <property type="component" value="Unassembled WGS sequence"/>
</dbReference>
<dbReference type="SUPFAM" id="SSF75011">
    <property type="entry name" value="3-carboxy-cis,cis-mucoante lactonizing enzyme"/>
    <property type="match status" value="1"/>
</dbReference>
<accession>A0A1M5V6W2</accession>
<name>A0A1M5V6W2_9FLAO</name>
<dbReference type="RefSeq" id="WP_084730221.1">
    <property type="nucleotide sequence ID" value="NZ_FQXQ01000003.1"/>
</dbReference>
<proteinExistence type="predicted"/>
<organism evidence="2 3">
    <name type="scientific">Wenyingzhuangia marina</name>
    <dbReference type="NCBI Taxonomy" id="1195760"/>
    <lineage>
        <taxon>Bacteria</taxon>
        <taxon>Pseudomonadati</taxon>
        <taxon>Bacteroidota</taxon>
        <taxon>Flavobacteriia</taxon>
        <taxon>Flavobacteriales</taxon>
        <taxon>Flavobacteriaceae</taxon>
        <taxon>Wenyingzhuangia</taxon>
    </lineage>
</organism>
<reference evidence="3" key="1">
    <citation type="submission" date="2016-11" db="EMBL/GenBank/DDBJ databases">
        <authorList>
            <person name="Varghese N."/>
            <person name="Submissions S."/>
        </authorList>
    </citation>
    <scope>NUCLEOTIDE SEQUENCE [LARGE SCALE GENOMIC DNA]</scope>
    <source>
        <strain evidence="3">DSM 100572</strain>
    </source>
</reference>
<evidence type="ECO:0000313" key="2">
    <source>
        <dbReference type="EMBL" id="SHH70824.1"/>
    </source>
</evidence>
<dbReference type="AlphaFoldDB" id="A0A1M5V6W2"/>
<evidence type="ECO:0000313" key="3">
    <source>
        <dbReference type="Proteomes" id="UP000184109"/>
    </source>
</evidence>
<evidence type="ECO:0000259" key="1">
    <source>
        <dbReference type="Pfam" id="PF13648"/>
    </source>
</evidence>
<dbReference type="PROSITE" id="PS51257">
    <property type="entry name" value="PROKAR_LIPOPROTEIN"/>
    <property type="match status" value="1"/>
</dbReference>
<protein>
    <submittedName>
        <fullName evidence="2">Lipocalin-like domain-containing protein</fullName>
    </submittedName>
</protein>
<dbReference type="Pfam" id="PF13648">
    <property type="entry name" value="Lipocalin_4"/>
    <property type="match status" value="1"/>
</dbReference>
<dbReference type="OrthoDB" id="1403922at2"/>
<dbReference type="STRING" id="1195760.SAMN05444281_1550"/>
<dbReference type="EMBL" id="FQXQ01000003">
    <property type="protein sequence ID" value="SHH70824.1"/>
    <property type="molecule type" value="Genomic_DNA"/>
</dbReference>
<sequence>MMIKGYRYFIILMFVFLACDREEDFYTSIKVDTSVTTEDIKGSWRLYAGEFEGNIIEISPSYPQCGYDYINFSGDEIYQEFLYNKTYCVPYIGSGNWKVENGIIKVSNINGEKIEFPIIEFKPSELVLNFQYDIDDDGKKETFKAYLRPYEPDSNQQQLISFEQDSKETALLKFNWRQERDVNSFSSYQIYRSQEGMCSKEGAILLASISDAFTTTFVDENPPATQGNLCYFLKVNYKDGLVYESDLLSVNPKELIITNSINLSTPKIEGDDILLEWDQADIPYFSHYQIVYANSKGNNSLLHEEDSILSINVLEETRFLNTDPPYLENPFFAIHVYNIFGTKVASNYEQVTYRRKDLLGPLTLHQTEVDDEEPFVYLYADSQIPDWTSGYDRDAILKFNYNEGLVETTTSSTLSEEGKFPFTKPISFSEEKEMIINGGSNIYFLDPVSFTVNSSFRRFYLNEKFDLFSIKDLTYTRNGFLVVIDSGSIYVFKRNGEGLVLLDKQVHYEKHHPYSYYRMIQVNGNDIIVGHKDDEESIFFTVDDSGLLLNKQVVSLPMNSNYTAKFKNSSFCSESNNSLINYGDRIMYSTLSFQVKVRMPENFFALGLDKNANYIYASTNNPDWFGSDVKSSLLKREVLLFNTKTSQVQSIKTKGYPIRVFENNIGEIFSISIPENQSTTFKYDIFIEKIND</sequence>
<dbReference type="InterPro" id="IPR024311">
    <property type="entry name" value="Lipocalin-like"/>
</dbReference>